<organism evidence="1">
    <name type="scientific">marine sediment metagenome</name>
    <dbReference type="NCBI Taxonomy" id="412755"/>
    <lineage>
        <taxon>unclassified sequences</taxon>
        <taxon>metagenomes</taxon>
        <taxon>ecological metagenomes</taxon>
    </lineage>
</organism>
<sequence length="52" mass="6314">MTKRNYKQISDQVVSLLREYREELISKGIIQHLEPVTMEVWQLLWNKFIAHT</sequence>
<gene>
    <name evidence="1" type="ORF">LCGC14_2611220</name>
</gene>
<reference evidence="1" key="1">
    <citation type="journal article" date="2015" name="Nature">
        <title>Complex archaea that bridge the gap between prokaryotes and eukaryotes.</title>
        <authorList>
            <person name="Spang A."/>
            <person name="Saw J.H."/>
            <person name="Jorgensen S.L."/>
            <person name="Zaremba-Niedzwiedzka K."/>
            <person name="Martijn J."/>
            <person name="Lind A.E."/>
            <person name="van Eijk R."/>
            <person name="Schleper C."/>
            <person name="Guy L."/>
            <person name="Ettema T.J."/>
        </authorList>
    </citation>
    <scope>NUCLEOTIDE SEQUENCE</scope>
</reference>
<dbReference type="AlphaFoldDB" id="A0A0F9A628"/>
<proteinExistence type="predicted"/>
<evidence type="ECO:0000313" key="1">
    <source>
        <dbReference type="EMBL" id="KKL04925.1"/>
    </source>
</evidence>
<comment type="caution">
    <text evidence="1">The sequence shown here is derived from an EMBL/GenBank/DDBJ whole genome shotgun (WGS) entry which is preliminary data.</text>
</comment>
<protein>
    <submittedName>
        <fullName evidence="1">Uncharacterized protein</fullName>
    </submittedName>
</protein>
<feature type="non-terminal residue" evidence="1">
    <location>
        <position position="52"/>
    </location>
</feature>
<accession>A0A0F9A628</accession>
<name>A0A0F9A628_9ZZZZ</name>
<dbReference type="EMBL" id="LAZR01044332">
    <property type="protein sequence ID" value="KKL04925.1"/>
    <property type="molecule type" value="Genomic_DNA"/>
</dbReference>